<dbReference type="InterPro" id="IPR004477">
    <property type="entry name" value="ComEC_N"/>
</dbReference>
<evidence type="ECO:0000256" key="4">
    <source>
        <dbReference type="ARBA" id="ARBA00022989"/>
    </source>
</evidence>
<evidence type="ECO:0000256" key="5">
    <source>
        <dbReference type="ARBA" id="ARBA00023136"/>
    </source>
</evidence>
<accession>A0A7H0SQE4</accession>
<proteinExistence type="predicted"/>
<dbReference type="KEGG" id="cpoy:GP475_09025"/>
<comment type="subcellular location">
    <subcellularLocation>
        <location evidence="1">Cell membrane</location>
        <topology evidence="1">Multi-pass membrane protein</topology>
    </subcellularLocation>
</comment>
<dbReference type="RefSeq" id="WP_187974082.1">
    <property type="nucleotide sequence ID" value="NZ_CP046884.1"/>
</dbReference>
<dbReference type="EMBL" id="CP046884">
    <property type="protein sequence ID" value="QNQ90769.1"/>
    <property type="molecule type" value="Genomic_DNA"/>
</dbReference>
<organism evidence="6 7">
    <name type="scientific">Corynebacterium poyangense</name>
    <dbReference type="NCBI Taxonomy" id="2684405"/>
    <lineage>
        <taxon>Bacteria</taxon>
        <taxon>Bacillati</taxon>
        <taxon>Actinomycetota</taxon>
        <taxon>Actinomycetes</taxon>
        <taxon>Mycobacteriales</taxon>
        <taxon>Corynebacteriaceae</taxon>
        <taxon>Corynebacterium</taxon>
    </lineage>
</organism>
<keyword evidence="5" id="KW-0472">Membrane</keyword>
<keyword evidence="4" id="KW-1133">Transmembrane helix</keyword>
<dbReference type="InterPro" id="IPR052159">
    <property type="entry name" value="Competence_DNA_uptake"/>
</dbReference>
<dbReference type="GO" id="GO:0005886">
    <property type="term" value="C:plasma membrane"/>
    <property type="evidence" value="ECO:0007669"/>
    <property type="project" value="UniProtKB-SubCell"/>
</dbReference>
<dbReference type="PANTHER" id="PTHR30619:SF7">
    <property type="entry name" value="BETA-LACTAMASE DOMAIN PROTEIN"/>
    <property type="match status" value="1"/>
</dbReference>
<keyword evidence="2" id="KW-1003">Cell membrane</keyword>
<reference evidence="6 7" key="1">
    <citation type="submission" date="2019-12" db="EMBL/GenBank/DDBJ databases">
        <title>Corynebacterium sp. nov., isolated from feces of the Anser Albifrons in China.</title>
        <authorList>
            <person name="Liu Q."/>
        </authorList>
    </citation>
    <scope>NUCLEOTIDE SEQUENCE [LARGE SCALE GENOMIC DNA]</scope>
    <source>
        <strain evidence="6 7">4H37-19</strain>
    </source>
</reference>
<evidence type="ECO:0000256" key="3">
    <source>
        <dbReference type="ARBA" id="ARBA00022692"/>
    </source>
</evidence>
<name>A0A7H0SQE4_9CORY</name>
<keyword evidence="3" id="KW-0812">Transmembrane</keyword>
<evidence type="ECO:0000313" key="6">
    <source>
        <dbReference type="EMBL" id="QNQ90769.1"/>
    </source>
</evidence>
<dbReference type="Pfam" id="PF03772">
    <property type="entry name" value="Competence"/>
    <property type="match status" value="1"/>
</dbReference>
<dbReference type="Proteomes" id="UP000516320">
    <property type="component" value="Chromosome"/>
</dbReference>
<gene>
    <name evidence="6" type="ORF">GP475_09025</name>
</gene>
<evidence type="ECO:0000313" key="7">
    <source>
        <dbReference type="Proteomes" id="UP000516320"/>
    </source>
</evidence>
<protein>
    <submittedName>
        <fullName evidence="6">ComEC/Rec2 family competence protein</fullName>
    </submittedName>
</protein>
<dbReference type="PANTHER" id="PTHR30619">
    <property type="entry name" value="DNA INTERNALIZATION/COMPETENCE PROTEIN COMEC/REC2"/>
    <property type="match status" value="1"/>
</dbReference>
<dbReference type="NCBIfam" id="TIGR00360">
    <property type="entry name" value="ComEC_N-term"/>
    <property type="match status" value="1"/>
</dbReference>
<sequence>MPRSPRIFGYNTMREFRLIPAALLVWMLTAMTLLDTPRWIIFALVVTVSALAIFFRSPGHLIFDTGLGCVAWALAELKIHLAHNYSFPGQLLAQLTHPPQALDHGGWLLRVSVPRYPAEVTLICRNQNLSPEALPGSYISAPVSLGPSHRPGIAEVLLTAPHCDVTAPVQGIQRWAALAREEFRQAVLMTVGPDAQGLIPGMVVGDTSLQDAAETQLYITTGLSHLSAVSGANVAIVTTAMVLLLRAVGQGPVLQSIAAFMGLVVFLALVGTEPSVLRATVTGLVGLLAVVRSAYMEPMHALSLSVLGLVLWDPDLSLSYGFALSVAATAGIVMLSPLLVHKLSFLRLPHILTNAVAVALAADVVTMPIIALMAGKVSLVSVLANLLVTAVVPIITVLGLAAALLAQLPGSLEYPLLKIIEPCAWWIHHVASWCQSFPYATVAVPDGILGPAWVIVGYGWILYALMNWIPQSWRRRAGKAMAP</sequence>
<dbReference type="AlphaFoldDB" id="A0A7H0SQE4"/>
<evidence type="ECO:0000256" key="1">
    <source>
        <dbReference type="ARBA" id="ARBA00004651"/>
    </source>
</evidence>
<evidence type="ECO:0000256" key="2">
    <source>
        <dbReference type="ARBA" id="ARBA00022475"/>
    </source>
</evidence>
<keyword evidence="7" id="KW-1185">Reference proteome</keyword>